<protein>
    <submittedName>
        <fullName evidence="1">Uncharacterized protein</fullName>
    </submittedName>
</protein>
<dbReference type="EMBL" id="WHOD01000066">
    <property type="protein sequence ID" value="NOU94900.1"/>
    <property type="molecule type" value="Genomic_DNA"/>
</dbReference>
<accession>A0A972K1J0</accession>
<sequence>MSWNPFSQRKDTEERFRAFKKQIALFAQLDIDDEQVLKQLLHQVIEKIEVHQDDSIKISYNIAHPQGMGELLQGA</sequence>
<dbReference type="RefSeq" id="WP_171653119.1">
    <property type="nucleotide sequence ID" value="NZ_WHOD01000066.1"/>
</dbReference>
<proteinExistence type="predicted"/>
<keyword evidence="2" id="KW-1185">Reference proteome</keyword>
<dbReference type="Proteomes" id="UP000641588">
    <property type="component" value="Unassembled WGS sequence"/>
</dbReference>
<evidence type="ECO:0000313" key="2">
    <source>
        <dbReference type="Proteomes" id="UP000641588"/>
    </source>
</evidence>
<gene>
    <name evidence="1" type="ORF">GC093_16965</name>
</gene>
<dbReference type="AlphaFoldDB" id="A0A972K1J0"/>
<reference evidence="1" key="1">
    <citation type="submission" date="2019-10" db="EMBL/GenBank/DDBJ databases">
        <title>Description of Paenibacillus glebae sp. nov.</title>
        <authorList>
            <person name="Carlier A."/>
            <person name="Qi S."/>
        </authorList>
    </citation>
    <scope>NUCLEOTIDE SEQUENCE</scope>
    <source>
        <strain evidence="1">LMG 31456</strain>
    </source>
</reference>
<name>A0A972K1J0_9BACL</name>
<comment type="caution">
    <text evidence="1">The sequence shown here is derived from an EMBL/GenBank/DDBJ whole genome shotgun (WGS) entry which is preliminary data.</text>
</comment>
<organism evidence="1 2">
    <name type="scientific">Paenibacillus foliorum</name>
    <dbReference type="NCBI Taxonomy" id="2654974"/>
    <lineage>
        <taxon>Bacteria</taxon>
        <taxon>Bacillati</taxon>
        <taxon>Bacillota</taxon>
        <taxon>Bacilli</taxon>
        <taxon>Bacillales</taxon>
        <taxon>Paenibacillaceae</taxon>
        <taxon>Paenibacillus</taxon>
    </lineage>
</organism>
<evidence type="ECO:0000313" key="1">
    <source>
        <dbReference type="EMBL" id="NOU94900.1"/>
    </source>
</evidence>